<dbReference type="PANTHER" id="PTHR34754">
    <property type="entry name" value="COILED-COIL DOMAIN-CONTAINING PROTEIN 60"/>
    <property type="match status" value="1"/>
</dbReference>
<dbReference type="PANTHER" id="PTHR34754:SF1">
    <property type="entry name" value="COILED-COIL DOMAIN-CONTAINING PROTEIN 60"/>
    <property type="match status" value="1"/>
</dbReference>
<accession>A0ABQ9V053</accession>
<reference evidence="1 2" key="1">
    <citation type="submission" date="2023-05" db="EMBL/GenBank/DDBJ databases">
        <title>B98-5 Cell Line De Novo Hybrid Assembly: An Optical Mapping Approach.</title>
        <authorList>
            <person name="Kananen K."/>
            <person name="Auerbach J.A."/>
            <person name="Kautto E."/>
            <person name="Blachly J.S."/>
        </authorList>
    </citation>
    <scope>NUCLEOTIDE SEQUENCE [LARGE SCALE GENOMIC DNA]</scope>
    <source>
        <strain evidence="1">B95-8</strain>
        <tissue evidence="1">Cell line</tissue>
    </source>
</reference>
<dbReference type="EMBL" id="JASSZA010000009">
    <property type="protein sequence ID" value="KAK2102731.1"/>
    <property type="molecule type" value="Genomic_DNA"/>
</dbReference>
<proteinExistence type="predicted"/>
<gene>
    <name evidence="1" type="ORF">P7K49_020398</name>
</gene>
<organism evidence="1 2">
    <name type="scientific">Saguinus oedipus</name>
    <name type="common">Cotton-top tamarin</name>
    <name type="synonym">Oedipomidas oedipus</name>
    <dbReference type="NCBI Taxonomy" id="9490"/>
    <lineage>
        <taxon>Eukaryota</taxon>
        <taxon>Metazoa</taxon>
        <taxon>Chordata</taxon>
        <taxon>Craniata</taxon>
        <taxon>Vertebrata</taxon>
        <taxon>Euteleostomi</taxon>
        <taxon>Mammalia</taxon>
        <taxon>Eutheria</taxon>
        <taxon>Euarchontoglires</taxon>
        <taxon>Primates</taxon>
        <taxon>Haplorrhini</taxon>
        <taxon>Platyrrhini</taxon>
        <taxon>Cebidae</taxon>
        <taxon>Callitrichinae</taxon>
        <taxon>Saguinus</taxon>
    </lineage>
</organism>
<dbReference type="Proteomes" id="UP001266305">
    <property type="component" value="Unassembled WGS sequence"/>
</dbReference>
<name>A0ABQ9V053_SAGOE</name>
<evidence type="ECO:0000313" key="2">
    <source>
        <dbReference type="Proteomes" id="UP001266305"/>
    </source>
</evidence>
<protein>
    <submittedName>
        <fullName evidence="1">Uncharacterized protein</fullName>
    </submittedName>
</protein>
<dbReference type="Pfam" id="PF15769">
    <property type="entry name" value="DUF4698"/>
    <property type="match status" value="1"/>
</dbReference>
<comment type="caution">
    <text evidence="1">The sequence shown here is derived from an EMBL/GenBank/DDBJ whole genome shotgun (WGS) entry which is preliminary data.</text>
</comment>
<keyword evidence="2" id="KW-1185">Reference proteome</keyword>
<sequence length="139" mass="15792">MARCTLHSHSTDGLNALGQGVAEDFKEKQKICPRSQRDTESQGTASSQVPGVFAELWELLHNLTSKDITFSQAMYFDLLSKLPEDLKNFRPAKKILVKLQKFGENLDLRIRPHVLLKVLQDLRIWELCSPDIAVAIENF</sequence>
<dbReference type="InterPro" id="IPR031526">
    <property type="entry name" value="DUF4698"/>
</dbReference>
<evidence type="ECO:0000313" key="1">
    <source>
        <dbReference type="EMBL" id="KAK2102731.1"/>
    </source>
</evidence>